<keyword evidence="10" id="KW-1133">Transmembrane helix</keyword>
<evidence type="ECO:0000256" key="3">
    <source>
        <dbReference type="ARBA" id="ARBA00022723"/>
    </source>
</evidence>
<keyword evidence="2 9" id="KW-0645">Protease</keyword>
<feature type="domain" description="EF-hand" evidence="12">
    <location>
        <begin position="596"/>
        <end position="631"/>
    </location>
</feature>
<dbReference type="Gene3D" id="3.90.70.10">
    <property type="entry name" value="Cysteine proteinases"/>
    <property type="match status" value="1"/>
</dbReference>
<dbReference type="PANTHER" id="PTHR10183:SF280">
    <property type="entry name" value="CALPAIN-12"/>
    <property type="match status" value="1"/>
</dbReference>
<dbReference type="Ensembl" id="ENSXETT00000124272">
    <property type="protein sequence ID" value="ENSXETP00000111868"/>
    <property type="gene ID" value="ENSXETG00000039899"/>
</dbReference>
<dbReference type="PROSITE" id="PS00018">
    <property type="entry name" value="EF_HAND_1"/>
    <property type="match status" value="1"/>
</dbReference>
<dbReference type="GO" id="GO:0004198">
    <property type="term" value="F:calcium-dependent cysteine-type endopeptidase activity"/>
    <property type="evidence" value="ECO:0007669"/>
    <property type="project" value="InterPro"/>
</dbReference>
<dbReference type="InterPro" id="IPR038765">
    <property type="entry name" value="Papain-like_cys_pep_sf"/>
</dbReference>
<evidence type="ECO:0000256" key="10">
    <source>
        <dbReference type="SAM" id="Phobius"/>
    </source>
</evidence>
<dbReference type="InterPro" id="IPR022683">
    <property type="entry name" value="Calpain_III"/>
</dbReference>
<feature type="active site" evidence="8 9">
    <location>
        <position position="259"/>
    </location>
</feature>
<reference evidence="13" key="2">
    <citation type="submission" date="2021-03" db="UniProtKB">
        <authorList>
            <consortium name="Ensembl"/>
        </authorList>
    </citation>
    <scope>IDENTIFICATION</scope>
</reference>
<proteinExistence type="inferred from homology"/>
<gene>
    <name evidence="13" type="primary">LOC100495980</name>
</gene>
<dbReference type="AlphaFoldDB" id="A0A803JV56"/>
<organism evidence="13">
    <name type="scientific">Xenopus tropicalis</name>
    <name type="common">Western clawed frog</name>
    <name type="synonym">Silurana tropicalis</name>
    <dbReference type="NCBI Taxonomy" id="8364"/>
    <lineage>
        <taxon>Eukaryota</taxon>
        <taxon>Metazoa</taxon>
        <taxon>Chordata</taxon>
        <taxon>Craniata</taxon>
        <taxon>Vertebrata</taxon>
        <taxon>Euteleostomi</taxon>
        <taxon>Amphibia</taxon>
        <taxon>Batrachia</taxon>
        <taxon>Anura</taxon>
        <taxon>Pipoidea</taxon>
        <taxon>Pipidae</taxon>
        <taxon>Xenopodinae</taxon>
        <taxon>Xenopus</taxon>
        <taxon>Silurana</taxon>
    </lineage>
</organism>
<keyword evidence="10" id="KW-0812">Transmembrane</keyword>
<dbReference type="Pfam" id="PF01067">
    <property type="entry name" value="Calpain_III"/>
    <property type="match status" value="1"/>
</dbReference>
<dbReference type="SUPFAM" id="SSF49758">
    <property type="entry name" value="Calpain large subunit, middle domain (domain III)"/>
    <property type="match status" value="1"/>
</dbReference>
<dbReference type="InterPro" id="IPR001300">
    <property type="entry name" value="Peptidase_C2_calpain_cat"/>
</dbReference>
<dbReference type="GeneTree" id="ENSGT00940000161901"/>
<reference evidence="13" key="1">
    <citation type="journal article" date="2010" name="Science">
        <title>The genome of the Western clawed frog Xenopus tropicalis.</title>
        <authorList>
            <person name="Hellsten U."/>
            <person name="Harland R.M."/>
            <person name="Gilchrist M.J."/>
            <person name="Hendrix D."/>
            <person name="Jurka J."/>
            <person name="Kapitonov V."/>
            <person name="Ovcharenko I."/>
            <person name="Putnam N.H."/>
            <person name="Shu S."/>
            <person name="Taher L."/>
            <person name="Blitz I.L."/>
            <person name="Blumberg B."/>
            <person name="Dichmann D.S."/>
            <person name="Dubchak I."/>
            <person name="Amaya E."/>
            <person name="Detter J.C."/>
            <person name="Fletcher R."/>
            <person name="Gerhard D.S."/>
            <person name="Goodstein D."/>
            <person name="Graves T."/>
            <person name="Grigoriev I.V."/>
            <person name="Grimwood J."/>
            <person name="Kawashima T."/>
            <person name="Lindquist E."/>
            <person name="Lucas S.M."/>
            <person name="Mead P.E."/>
            <person name="Mitros T."/>
            <person name="Ogino H."/>
            <person name="Ohta Y."/>
            <person name="Poliakov A.V."/>
            <person name="Pollet N."/>
            <person name="Robert J."/>
            <person name="Salamov A."/>
            <person name="Sater A.K."/>
            <person name="Schmutz J."/>
            <person name="Terry A."/>
            <person name="Vize P.D."/>
            <person name="Warren W.C."/>
            <person name="Wells D."/>
            <person name="Wills A."/>
            <person name="Wilson R.K."/>
            <person name="Zimmerman L.B."/>
            <person name="Zorn A.M."/>
            <person name="Grainger R."/>
            <person name="Grammer T."/>
            <person name="Khokha M.K."/>
            <person name="Richardson P.M."/>
            <person name="Rokhsar D.S."/>
        </authorList>
    </citation>
    <scope>NUCLEOTIDE SEQUENCE [LARGE SCALE GENOMIC DNA]</scope>
    <source>
        <strain evidence="13">Nigerian</strain>
    </source>
</reference>
<dbReference type="FunFam" id="2.60.120.380:FF:000001">
    <property type="entry name" value="Calpain-1 catalytic subunit"/>
    <property type="match status" value="1"/>
</dbReference>
<evidence type="ECO:0000256" key="5">
    <source>
        <dbReference type="ARBA" id="ARBA00022801"/>
    </source>
</evidence>
<feature type="active site" evidence="8 9">
    <location>
        <position position="102"/>
    </location>
</feature>
<dbReference type="InterPro" id="IPR022684">
    <property type="entry name" value="Calpain_cysteine_protease"/>
</dbReference>
<dbReference type="InterPro" id="IPR022682">
    <property type="entry name" value="Calpain_domain_III"/>
</dbReference>
<dbReference type="PRINTS" id="PR00704">
    <property type="entry name" value="CALPAIN"/>
</dbReference>
<keyword evidence="6 9" id="KW-0788">Thiol protease</keyword>
<dbReference type="PANTHER" id="PTHR10183">
    <property type="entry name" value="CALPAIN"/>
    <property type="match status" value="1"/>
</dbReference>
<dbReference type="InterPro" id="IPR002048">
    <property type="entry name" value="EF_hand_dom"/>
</dbReference>
<dbReference type="CDD" id="cd00044">
    <property type="entry name" value="CysPc"/>
    <property type="match status" value="1"/>
</dbReference>
<keyword evidence="3" id="KW-0479">Metal-binding</keyword>
<dbReference type="InParanoid" id="A0A803JV56"/>
<evidence type="ECO:0000259" key="12">
    <source>
        <dbReference type="PROSITE" id="PS50222"/>
    </source>
</evidence>
<dbReference type="InterPro" id="IPR033883">
    <property type="entry name" value="C2_III"/>
</dbReference>
<comment type="similarity">
    <text evidence="1">Belongs to the peptidase C2 family.</text>
</comment>
<evidence type="ECO:0000256" key="4">
    <source>
        <dbReference type="ARBA" id="ARBA00022737"/>
    </source>
</evidence>
<dbReference type="InterPro" id="IPR018247">
    <property type="entry name" value="EF_Hand_1_Ca_BS"/>
</dbReference>
<keyword evidence="10" id="KW-0472">Membrane</keyword>
<dbReference type="Gene3D" id="2.60.120.380">
    <property type="match status" value="1"/>
</dbReference>
<dbReference type="PROSITE" id="PS00139">
    <property type="entry name" value="THIOL_PROTEASE_CYS"/>
    <property type="match status" value="1"/>
</dbReference>
<protein>
    <submittedName>
        <fullName evidence="13">Calpain-2 catalytic subunit</fullName>
    </submittedName>
</protein>
<evidence type="ECO:0000256" key="9">
    <source>
        <dbReference type="PROSITE-ProRule" id="PRU00239"/>
    </source>
</evidence>
<dbReference type="CDD" id="cd00214">
    <property type="entry name" value="Calpain_III"/>
    <property type="match status" value="1"/>
</dbReference>
<evidence type="ECO:0000313" key="13">
    <source>
        <dbReference type="Ensembl" id="ENSXETP00000111868"/>
    </source>
</evidence>
<dbReference type="SUPFAM" id="SSF54001">
    <property type="entry name" value="Cysteine proteinases"/>
    <property type="match status" value="1"/>
</dbReference>
<name>A0A803JV56_XENTR</name>
<dbReference type="PROSITE" id="PS50203">
    <property type="entry name" value="CALPAIN_CAT"/>
    <property type="match status" value="1"/>
</dbReference>
<feature type="domain" description="Calpain catalytic" evidence="11">
    <location>
        <begin position="42"/>
        <end position="341"/>
    </location>
</feature>
<sequence>MPSGITVRLLKEENSSSGVVVSPYLGQDYHKLVQECLQQGRLFEDPHFPADAKSLGYNELGPWSAVTRGIQWKRPQEICQSPKFITENMKWTDVCQGQLGNCWFLAAAASLTQYPLLMARVVPPQQGFKDRYVGIFHFQFWQYGEWVDVVVDDRLPVKNGQLVFVSSAQESEFWAALLEKAYAKLNGSYEALNGGFMNEAFVDFTGGLDETVDLKVPPPNLYHLIEKAVKKRSLMGASIQIQSQYERELTTPEGLVKGHAYSIIATWKMEQNGRTIHLLRLRNPWGKVEWNGRWSDNSPLWSQVTFELREKMQVRGEDGEFWMQMEDFLRFFDILEVCNLTPESMKDKCAHLWNTNTFSGRWMMGHNAGGCRNYRATFWTNPQYIVTLTEEDEDSSDGCTLLVSLMQKNRRQYRSRGQDFLVVGFEIYQVPKEFDNKMCASERKNLFSSLVSVASCSFMDERDVTGRYQLPPGRYLLIPSTFQPHQESDFIMRIFTEKQHTFIEIDCEIRANGNVFKENALKDTMEEFSAQFARLSGEDQEISPEELQRILIQITSKNTHLKTNGFSLDICRKLVKMVDLNCNGKLQLEEFRKLWSKIKEWEKIFTNYDKDRSGTMDVQELCLALEAAGFTLNNQLVESLCQKYGNNVRQVYFDSFLSCLAYLVCVFEQCRIMDKNKDGVICISKEEASIYIKGTIYLHLQVFLLNLSIILFLLLCCLCLLQSCYWLARSFVIIIST</sequence>
<keyword evidence="7" id="KW-0106">Calcium</keyword>
<evidence type="ECO:0000256" key="1">
    <source>
        <dbReference type="ARBA" id="ARBA00007623"/>
    </source>
</evidence>
<dbReference type="FunFam" id="3.90.70.10:FF:000001">
    <property type="entry name" value="Calpain-1 catalytic subunit"/>
    <property type="match status" value="1"/>
</dbReference>
<dbReference type="InterPro" id="IPR036213">
    <property type="entry name" value="Calpain_III_sf"/>
</dbReference>
<dbReference type="Gene3D" id="1.10.238.10">
    <property type="entry name" value="EF-hand"/>
    <property type="match status" value="1"/>
</dbReference>
<evidence type="ECO:0000256" key="6">
    <source>
        <dbReference type="ARBA" id="ARBA00022807"/>
    </source>
</evidence>
<dbReference type="SMART" id="SM00720">
    <property type="entry name" value="calpain_III"/>
    <property type="match status" value="1"/>
</dbReference>
<dbReference type="InterPro" id="IPR000169">
    <property type="entry name" value="Pept_cys_AS"/>
</dbReference>
<dbReference type="PROSITE" id="PS50222">
    <property type="entry name" value="EF_HAND_2"/>
    <property type="match status" value="1"/>
</dbReference>
<evidence type="ECO:0000259" key="11">
    <source>
        <dbReference type="PROSITE" id="PS50203"/>
    </source>
</evidence>
<evidence type="ECO:0000256" key="2">
    <source>
        <dbReference type="ARBA" id="ARBA00022670"/>
    </source>
</evidence>
<dbReference type="InterPro" id="IPR011992">
    <property type="entry name" value="EF-hand-dom_pair"/>
</dbReference>
<accession>A0A803JV56</accession>
<dbReference type="SUPFAM" id="SSF47473">
    <property type="entry name" value="EF-hand"/>
    <property type="match status" value="1"/>
</dbReference>
<keyword evidence="5 9" id="KW-0378">Hydrolase</keyword>
<evidence type="ECO:0000256" key="7">
    <source>
        <dbReference type="ARBA" id="ARBA00022837"/>
    </source>
</evidence>
<dbReference type="SMART" id="SM00230">
    <property type="entry name" value="CysPc"/>
    <property type="match status" value="1"/>
</dbReference>
<dbReference type="GO" id="GO:0005509">
    <property type="term" value="F:calcium ion binding"/>
    <property type="evidence" value="ECO:0007669"/>
    <property type="project" value="InterPro"/>
</dbReference>
<dbReference type="Pfam" id="PF00648">
    <property type="entry name" value="Peptidase_C2"/>
    <property type="match status" value="1"/>
</dbReference>
<dbReference type="Bgee" id="ENSXETG00000039899">
    <property type="expression patterns" value="Expressed in gastrula and 1 other cell type or tissue"/>
</dbReference>
<evidence type="ECO:0000256" key="8">
    <source>
        <dbReference type="PIRSR" id="PIRSR622684-1"/>
    </source>
</evidence>
<feature type="transmembrane region" description="Helical" evidence="10">
    <location>
        <begin position="703"/>
        <end position="728"/>
    </location>
</feature>
<dbReference type="SMART" id="SM00054">
    <property type="entry name" value="EFh"/>
    <property type="match status" value="2"/>
</dbReference>
<dbReference type="GO" id="GO:0006508">
    <property type="term" value="P:proteolysis"/>
    <property type="evidence" value="ECO:0007669"/>
    <property type="project" value="UniProtKB-KW"/>
</dbReference>
<keyword evidence="4" id="KW-0677">Repeat</keyword>
<feature type="active site" evidence="8 9">
    <location>
        <position position="283"/>
    </location>
</feature>